<sequence>MERFQTVVITSGTLSPLETYPKILDFEPAVMASLKMTLARPCLSPLVVARGNDQHVIDELMKSKLLFIETNDALETSVALEKYVDAYVTAAAVYVCSLSLEEKFRKELTSETTKRTETTNHFGLF</sequence>
<evidence type="ECO:0000313" key="1">
    <source>
        <dbReference type="EMBL" id="CAJ0605250.1"/>
    </source>
</evidence>
<dbReference type="GO" id="GO:0003678">
    <property type="term" value="F:DNA helicase activity"/>
    <property type="evidence" value="ECO:0007669"/>
    <property type="project" value="TreeGrafter"/>
</dbReference>
<gene>
    <name evidence="1" type="ORF">CYNAS_LOCUS17233</name>
</gene>
<dbReference type="GO" id="GO:0045951">
    <property type="term" value="P:positive regulation of mitotic recombination"/>
    <property type="evidence" value="ECO:0007669"/>
    <property type="project" value="TreeGrafter"/>
</dbReference>
<dbReference type="PANTHER" id="PTHR11472:SF1">
    <property type="entry name" value="GENERAL TRANSCRIPTION AND DNA REPAIR FACTOR IIH HELICASE SUBUNIT XPD"/>
    <property type="match status" value="1"/>
</dbReference>
<organism evidence="1 2">
    <name type="scientific">Cylicocyclus nassatus</name>
    <name type="common">Nematode worm</name>
    <dbReference type="NCBI Taxonomy" id="53992"/>
    <lineage>
        <taxon>Eukaryota</taxon>
        <taxon>Metazoa</taxon>
        <taxon>Ecdysozoa</taxon>
        <taxon>Nematoda</taxon>
        <taxon>Chromadorea</taxon>
        <taxon>Rhabditida</taxon>
        <taxon>Rhabditina</taxon>
        <taxon>Rhabditomorpha</taxon>
        <taxon>Strongyloidea</taxon>
        <taxon>Strongylidae</taxon>
        <taxon>Cylicocyclus</taxon>
    </lineage>
</organism>
<dbReference type="GO" id="GO:0005634">
    <property type="term" value="C:nucleus"/>
    <property type="evidence" value="ECO:0007669"/>
    <property type="project" value="TreeGrafter"/>
</dbReference>
<name>A0AA36H7L2_CYLNA</name>
<keyword evidence="2" id="KW-1185">Reference proteome</keyword>
<protein>
    <submittedName>
        <fullName evidence="1">Uncharacterized protein</fullName>
    </submittedName>
</protein>
<evidence type="ECO:0000313" key="2">
    <source>
        <dbReference type="Proteomes" id="UP001176961"/>
    </source>
</evidence>
<dbReference type="PANTHER" id="PTHR11472">
    <property type="entry name" value="DNA REPAIR DEAD HELICASE RAD3/XP-D SUBFAMILY MEMBER"/>
    <property type="match status" value="1"/>
</dbReference>
<dbReference type="InterPro" id="IPR045028">
    <property type="entry name" value="DinG/Rad3-like"/>
</dbReference>
<dbReference type="GO" id="GO:0006366">
    <property type="term" value="P:transcription by RNA polymerase II"/>
    <property type="evidence" value="ECO:0007669"/>
    <property type="project" value="TreeGrafter"/>
</dbReference>
<dbReference type="FunFam" id="3.40.50.300:FF:000128">
    <property type="entry name" value="Putative DNA repair helicase RAD3"/>
    <property type="match status" value="1"/>
</dbReference>
<dbReference type="EMBL" id="CATQJL010000316">
    <property type="protein sequence ID" value="CAJ0605250.1"/>
    <property type="molecule type" value="Genomic_DNA"/>
</dbReference>
<reference evidence="1" key="1">
    <citation type="submission" date="2023-07" db="EMBL/GenBank/DDBJ databases">
        <authorList>
            <consortium name="CYATHOMIX"/>
        </authorList>
    </citation>
    <scope>NUCLEOTIDE SEQUENCE</scope>
    <source>
        <strain evidence="1">N/A</strain>
    </source>
</reference>
<comment type="caution">
    <text evidence="1">The sequence shown here is derived from an EMBL/GenBank/DDBJ whole genome shotgun (WGS) entry which is preliminary data.</text>
</comment>
<dbReference type="Proteomes" id="UP001176961">
    <property type="component" value="Unassembled WGS sequence"/>
</dbReference>
<dbReference type="AlphaFoldDB" id="A0AA36H7L2"/>
<dbReference type="GO" id="GO:0003684">
    <property type="term" value="F:damaged DNA binding"/>
    <property type="evidence" value="ECO:0007669"/>
    <property type="project" value="TreeGrafter"/>
</dbReference>
<accession>A0AA36H7L2</accession>
<proteinExistence type="predicted"/>